<dbReference type="PANTHER" id="PTHR43434">
    <property type="entry name" value="PHOSPHOGLYCOLATE PHOSPHATASE"/>
    <property type="match status" value="1"/>
</dbReference>
<keyword evidence="5" id="KW-0378">Hydrolase</keyword>
<protein>
    <recommendedName>
        <fullName evidence="4">phosphoglycolate phosphatase</fullName>
        <ecNumber evidence="4">3.1.3.18</ecNumber>
    </recommendedName>
</protein>
<evidence type="ECO:0000256" key="4">
    <source>
        <dbReference type="ARBA" id="ARBA00013078"/>
    </source>
</evidence>
<organism evidence="5 6">
    <name type="scientific">Candidatus Fimimonas gallinarum</name>
    <dbReference type="NCBI Taxonomy" id="2840821"/>
    <lineage>
        <taxon>Bacteria</taxon>
        <taxon>Pseudomonadati</taxon>
        <taxon>Myxococcota</taxon>
        <taxon>Myxococcia</taxon>
        <taxon>Myxococcales</taxon>
        <taxon>Cystobacterineae</taxon>
        <taxon>Myxococcaceae</taxon>
        <taxon>Myxococcaceae incertae sedis</taxon>
        <taxon>Candidatus Fimimonas</taxon>
    </lineage>
</organism>
<dbReference type="InterPro" id="IPR023214">
    <property type="entry name" value="HAD_sf"/>
</dbReference>
<gene>
    <name evidence="5" type="ORF">IAC95_02915</name>
</gene>
<comment type="caution">
    <text evidence="5">The sequence shown here is derived from an EMBL/GenBank/DDBJ whole genome shotgun (WGS) entry which is preliminary data.</text>
</comment>
<dbReference type="SUPFAM" id="SSF56784">
    <property type="entry name" value="HAD-like"/>
    <property type="match status" value="1"/>
</dbReference>
<dbReference type="Gene3D" id="1.10.150.240">
    <property type="entry name" value="Putative phosphatase, domain 2"/>
    <property type="match status" value="1"/>
</dbReference>
<name>A0A9D1E3I9_9BACT</name>
<comment type="similarity">
    <text evidence="3">Belongs to the HAD-like hydrolase superfamily. CbbY/CbbZ/Gph/YieH family.</text>
</comment>
<dbReference type="InterPro" id="IPR023198">
    <property type="entry name" value="PGP-like_dom2"/>
</dbReference>
<dbReference type="EMBL" id="DVHL01000025">
    <property type="protein sequence ID" value="HIR65817.1"/>
    <property type="molecule type" value="Genomic_DNA"/>
</dbReference>
<dbReference type="InterPro" id="IPR050155">
    <property type="entry name" value="HAD-like_hydrolase_sf"/>
</dbReference>
<dbReference type="InterPro" id="IPR036412">
    <property type="entry name" value="HAD-like_sf"/>
</dbReference>
<dbReference type="Pfam" id="PF13419">
    <property type="entry name" value="HAD_2"/>
    <property type="match status" value="1"/>
</dbReference>
<evidence type="ECO:0000313" key="5">
    <source>
        <dbReference type="EMBL" id="HIR65817.1"/>
    </source>
</evidence>
<proteinExistence type="inferred from homology"/>
<evidence type="ECO:0000313" key="6">
    <source>
        <dbReference type="Proteomes" id="UP000824200"/>
    </source>
</evidence>
<dbReference type="SFLD" id="SFLDS00003">
    <property type="entry name" value="Haloacid_Dehalogenase"/>
    <property type="match status" value="1"/>
</dbReference>
<reference evidence="5" key="1">
    <citation type="submission" date="2020-10" db="EMBL/GenBank/DDBJ databases">
        <authorList>
            <person name="Gilroy R."/>
        </authorList>
    </citation>
    <scope>NUCLEOTIDE SEQUENCE</scope>
    <source>
        <strain evidence="5">CHK121-14286</strain>
    </source>
</reference>
<reference evidence="5" key="2">
    <citation type="journal article" date="2021" name="PeerJ">
        <title>Extensive microbial diversity within the chicken gut microbiome revealed by metagenomics and culture.</title>
        <authorList>
            <person name="Gilroy R."/>
            <person name="Ravi A."/>
            <person name="Getino M."/>
            <person name="Pursley I."/>
            <person name="Horton D.L."/>
            <person name="Alikhan N.F."/>
            <person name="Baker D."/>
            <person name="Gharbi K."/>
            <person name="Hall N."/>
            <person name="Watson M."/>
            <person name="Adriaenssens E.M."/>
            <person name="Foster-Nyarko E."/>
            <person name="Jarju S."/>
            <person name="Secka A."/>
            <person name="Antonio M."/>
            <person name="Oren A."/>
            <person name="Chaudhuri R.R."/>
            <person name="La Ragione R."/>
            <person name="Hildebrand F."/>
            <person name="Pallen M.J."/>
        </authorList>
    </citation>
    <scope>NUCLEOTIDE SEQUENCE</scope>
    <source>
        <strain evidence="5">CHK121-14286</strain>
    </source>
</reference>
<dbReference type="PANTHER" id="PTHR43434:SF1">
    <property type="entry name" value="PHOSPHOGLYCOLATE PHOSPHATASE"/>
    <property type="match status" value="1"/>
</dbReference>
<dbReference type="GO" id="GO:0006281">
    <property type="term" value="P:DNA repair"/>
    <property type="evidence" value="ECO:0007669"/>
    <property type="project" value="TreeGrafter"/>
</dbReference>
<dbReference type="Gene3D" id="3.40.50.1000">
    <property type="entry name" value="HAD superfamily/HAD-like"/>
    <property type="match status" value="1"/>
</dbReference>
<dbReference type="InterPro" id="IPR006439">
    <property type="entry name" value="HAD-SF_hydro_IA"/>
</dbReference>
<evidence type="ECO:0000256" key="2">
    <source>
        <dbReference type="ARBA" id="ARBA00004818"/>
    </source>
</evidence>
<dbReference type="EC" id="3.1.3.18" evidence="4"/>
<evidence type="ECO:0000256" key="1">
    <source>
        <dbReference type="ARBA" id="ARBA00000830"/>
    </source>
</evidence>
<dbReference type="GO" id="GO:0005829">
    <property type="term" value="C:cytosol"/>
    <property type="evidence" value="ECO:0007669"/>
    <property type="project" value="TreeGrafter"/>
</dbReference>
<sequence>MKQYKKAVIFDLDGTLVNSIQDLANSVNFAMKQLNAPLHTVEEVRQMVGNGVAVLMKRALPSDMQNKAPEALALQRSFYSQHGFDNTKPYDGVENLLQYLHSQGILVVVHTNKDENVARPLCQKLFGSLVDCVCGTVSDNQIKPSAKRLLQLLATKGNPVAVYCGDSDVDIATAKNAGIACVSVTWGFRTKEFLLQHGATHLADDVLQARQLLLSLLQV</sequence>
<comment type="pathway">
    <text evidence="2">Organic acid metabolism; glycolate biosynthesis; glycolate from 2-phosphoglycolate: step 1/1.</text>
</comment>
<evidence type="ECO:0000256" key="3">
    <source>
        <dbReference type="ARBA" id="ARBA00006171"/>
    </source>
</evidence>
<dbReference type="NCBIfam" id="TIGR01549">
    <property type="entry name" value="HAD-SF-IA-v1"/>
    <property type="match status" value="1"/>
</dbReference>
<dbReference type="AlphaFoldDB" id="A0A9D1E3I9"/>
<comment type="catalytic activity">
    <reaction evidence="1">
        <text>2-phosphoglycolate + H2O = glycolate + phosphate</text>
        <dbReference type="Rhea" id="RHEA:14369"/>
        <dbReference type="ChEBI" id="CHEBI:15377"/>
        <dbReference type="ChEBI" id="CHEBI:29805"/>
        <dbReference type="ChEBI" id="CHEBI:43474"/>
        <dbReference type="ChEBI" id="CHEBI:58033"/>
        <dbReference type="EC" id="3.1.3.18"/>
    </reaction>
</comment>
<dbReference type="SFLD" id="SFLDG01129">
    <property type="entry name" value="C1.5:_HAD__Beta-PGM__Phosphata"/>
    <property type="match status" value="1"/>
</dbReference>
<dbReference type="Proteomes" id="UP000824200">
    <property type="component" value="Unassembled WGS sequence"/>
</dbReference>
<dbReference type="GO" id="GO:0008967">
    <property type="term" value="F:phosphoglycolate phosphatase activity"/>
    <property type="evidence" value="ECO:0007669"/>
    <property type="project" value="UniProtKB-EC"/>
</dbReference>
<accession>A0A9D1E3I9</accession>
<dbReference type="PROSITE" id="PS01228">
    <property type="entry name" value="COF_1"/>
    <property type="match status" value="1"/>
</dbReference>
<dbReference type="InterPro" id="IPR041492">
    <property type="entry name" value="HAD_2"/>
</dbReference>